<proteinExistence type="inferred from homology"/>
<keyword evidence="9 11" id="KW-0472">Membrane</keyword>
<dbReference type="Gene3D" id="2.40.170.20">
    <property type="entry name" value="TonB-dependent receptor, beta-barrel domain"/>
    <property type="match status" value="1"/>
</dbReference>
<dbReference type="GO" id="GO:0009279">
    <property type="term" value="C:cell outer membrane"/>
    <property type="evidence" value="ECO:0007669"/>
    <property type="project" value="UniProtKB-SubCell"/>
</dbReference>
<evidence type="ECO:0000256" key="12">
    <source>
        <dbReference type="RuleBase" id="RU003357"/>
    </source>
</evidence>
<keyword evidence="2 11" id="KW-0813">Transport</keyword>
<dbReference type="PANTHER" id="PTHR32552">
    <property type="entry name" value="FERRICHROME IRON RECEPTOR-RELATED"/>
    <property type="match status" value="1"/>
</dbReference>
<evidence type="ECO:0008006" key="18">
    <source>
        <dbReference type="Google" id="ProtNLM"/>
    </source>
</evidence>
<dbReference type="GO" id="GO:0006826">
    <property type="term" value="P:iron ion transport"/>
    <property type="evidence" value="ECO:0007669"/>
    <property type="project" value="UniProtKB-KW"/>
</dbReference>
<dbReference type="Proteomes" id="UP000024547">
    <property type="component" value="Unassembled WGS sequence"/>
</dbReference>
<dbReference type="OrthoDB" id="7455607at2"/>
<dbReference type="AlphaFoldDB" id="A0A059EAT0"/>
<dbReference type="InterPro" id="IPR000531">
    <property type="entry name" value="Beta-barrel_TonB"/>
</dbReference>
<dbReference type="InterPro" id="IPR036942">
    <property type="entry name" value="Beta-barrel_TonB_sf"/>
</dbReference>
<sequence>MTMKFLAMVSGSAILAAGGGYAVAQTQLGDDGGAVEQSQRVLDAVTVTAQKRAQDVNDVPMSIVAMSAEDLETRGFEDVDDLDKLVPGFTATATNSGSPVYSLRGVGLYLYDSGVGAAPAVSVYIDEVGLPSPAMTSGAAFDLERVEILKGPQGTLFGQNATGGAVNFIAAKPTDELSAGISSSFDQHGKIDAEAYLSGPLADTVQARLALGVTQGGAWQESVTRPGDELGDSDLSRGRLLIDWQASENLDFSFNATLARDKSDAKAGQFSEFHPAFGGDTHPNPVNQAALSSAVIVPDSPELADWTPGTNTNDNQFDFYSLRTNYALTDSVTLTSLTAYQEVEIVKKIDQDGVAFDNLTINPFGRAETLSQELRLSGATDRMDWVFGLNYEDSDVINSLFYDSDLSANYAFGPGFAYDRINSENTSSIETAAFFANLEYALTEQLSVQLGGRYTDSSIDSVSCTSGDDSAPGDPGLPDFVNFLASVLGPGSPGLVGGDCIMLEASAGPNAVPTGPIAQTLSEDNVSWRTGLTYSLLNDTIIYANISRAYKSGAIIPAGGLTRASYTPTTQERITAYEAGFKAPLFDGTTQLNGSAFFYDYEDKQVPYLVYDPAFGVLPALGNVPKSEVQGIELQLVTRPLDGLDLSVAATYLDTEVTEDFLVPTGLSPTDVSNVKGVELPNTPDLSIVADSQYRWNVNSSMEMYVGAGLTYVGDAFSRFPQRSGGAPILPSYTLLDLRAGIGPVDGNWDIQIWGRNVTDEYYRTTDNNSVDTSYHYAGQGSNFGVTLNYAF</sequence>
<dbReference type="eggNOG" id="COG4773">
    <property type="taxonomic scope" value="Bacteria"/>
</dbReference>
<evidence type="ECO:0000256" key="5">
    <source>
        <dbReference type="ARBA" id="ARBA00022692"/>
    </source>
</evidence>
<comment type="subcellular location">
    <subcellularLocation>
        <location evidence="1 11">Cell outer membrane</location>
        <topology evidence="1 11">Multi-pass membrane protein</topology>
    </subcellularLocation>
</comment>
<evidence type="ECO:0000256" key="11">
    <source>
        <dbReference type="PROSITE-ProRule" id="PRU01360"/>
    </source>
</evidence>
<evidence type="ECO:0000256" key="6">
    <source>
        <dbReference type="ARBA" id="ARBA00023004"/>
    </source>
</evidence>
<dbReference type="PROSITE" id="PS52016">
    <property type="entry name" value="TONB_DEPENDENT_REC_3"/>
    <property type="match status" value="1"/>
</dbReference>
<evidence type="ECO:0000313" key="17">
    <source>
        <dbReference type="Proteomes" id="UP000024547"/>
    </source>
</evidence>
<feature type="signal peptide" evidence="13">
    <location>
        <begin position="1"/>
        <end position="24"/>
    </location>
</feature>
<keyword evidence="4" id="KW-0410">Iron transport</keyword>
<evidence type="ECO:0000256" key="2">
    <source>
        <dbReference type="ARBA" id="ARBA00022448"/>
    </source>
</evidence>
<protein>
    <recommendedName>
        <fullName evidence="18">TonB-dependent receptor</fullName>
    </recommendedName>
</protein>
<keyword evidence="5 11" id="KW-0812">Transmembrane</keyword>
<feature type="domain" description="TonB-dependent receptor plug" evidence="15">
    <location>
        <begin position="56"/>
        <end position="165"/>
    </location>
</feature>
<comment type="caution">
    <text evidence="16">The sequence shown here is derived from an EMBL/GenBank/DDBJ whole genome shotgun (WGS) entry which is preliminary data.</text>
</comment>
<dbReference type="PATRIC" id="fig|1280948.3.peg.712"/>
<evidence type="ECO:0000256" key="8">
    <source>
        <dbReference type="ARBA" id="ARBA00023077"/>
    </source>
</evidence>
<evidence type="ECO:0000313" key="16">
    <source>
        <dbReference type="EMBL" id="KCZ64637.1"/>
    </source>
</evidence>
<name>A0A059EAT0_9PROT</name>
<evidence type="ECO:0000259" key="14">
    <source>
        <dbReference type="Pfam" id="PF00593"/>
    </source>
</evidence>
<keyword evidence="10 11" id="KW-0998">Cell outer membrane</keyword>
<evidence type="ECO:0000256" key="1">
    <source>
        <dbReference type="ARBA" id="ARBA00004571"/>
    </source>
</evidence>
<dbReference type="PANTHER" id="PTHR32552:SF81">
    <property type="entry name" value="TONB-DEPENDENT OUTER MEMBRANE RECEPTOR"/>
    <property type="match status" value="1"/>
</dbReference>
<evidence type="ECO:0000256" key="3">
    <source>
        <dbReference type="ARBA" id="ARBA00022452"/>
    </source>
</evidence>
<gene>
    <name evidence="16" type="ORF">HY36_12390</name>
</gene>
<evidence type="ECO:0000259" key="15">
    <source>
        <dbReference type="Pfam" id="PF07715"/>
    </source>
</evidence>
<evidence type="ECO:0000256" key="10">
    <source>
        <dbReference type="ARBA" id="ARBA00023237"/>
    </source>
</evidence>
<keyword evidence="13" id="KW-0732">Signal</keyword>
<reference evidence="16 17" key="1">
    <citation type="journal article" date="2014" name="Antonie Van Leeuwenhoek">
        <title>Hyphomonas beringensis sp. nov. and Hyphomonas chukchiensis sp. nov., isolated from surface seawater of the Bering Sea and Chukchi Sea.</title>
        <authorList>
            <person name="Li C."/>
            <person name="Lai Q."/>
            <person name="Li G."/>
            <person name="Dong C."/>
            <person name="Wang J."/>
            <person name="Liao Y."/>
            <person name="Shao Z."/>
        </authorList>
    </citation>
    <scope>NUCLEOTIDE SEQUENCE [LARGE SCALE GENOMIC DNA]</scope>
    <source>
        <strain evidence="16 17">22II1-22F38</strain>
    </source>
</reference>
<feature type="domain" description="TonB-dependent receptor-like beta-barrel" evidence="14">
    <location>
        <begin position="283"/>
        <end position="758"/>
    </location>
</feature>
<dbReference type="Pfam" id="PF00593">
    <property type="entry name" value="TonB_dep_Rec_b-barrel"/>
    <property type="match status" value="1"/>
</dbReference>
<keyword evidence="17" id="KW-1185">Reference proteome</keyword>
<dbReference type="InterPro" id="IPR039426">
    <property type="entry name" value="TonB-dep_rcpt-like"/>
</dbReference>
<keyword evidence="7" id="KW-0406">Ion transport</keyword>
<organism evidence="16 17">
    <name type="scientific">Hyphomonas atlantica</name>
    <dbReference type="NCBI Taxonomy" id="1280948"/>
    <lineage>
        <taxon>Bacteria</taxon>
        <taxon>Pseudomonadati</taxon>
        <taxon>Pseudomonadota</taxon>
        <taxon>Alphaproteobacteria</taxon>
        <taxon>Hyphomonadales</taxon>
        <taxon>Hyphomonadaceae</taxon>
        <taxon>Hyphomonas</taxon>
    </lineage>
</organism>
<keyword evidence="3 11" id="KW-1134">Transmembrane beta strand</keyword>
<keyword evidence="6" id="KW-0408">Iron</keyword>
<evidence type="ECO:0000256" key="9">
    <source>
        <dbReference type="ARBA" id="ARBA00023136"/>
    </source>
</evidence>
<dbReference type="Pfam" id="PF07715">
    <property type="entry name" value="Plug"/>
    <property type="match status" value="1"/>
</dbReference>
<dbReference type="EMBL" id="AWFH01000002">
    <property type="protein sequence ID" value="KCZ64637.1"/>
    <property type="molecule type" value="Genomic_DNA"/>
</dbReference>
<dbReference type="CDD" id="cd01347">
    <property type="entry name" value="ligand_gated_channel"/>
    <property type="match status" value="1"/>
</dbReference>
<feature type="chain" id="PRO_5001577117" description="TonB-dependent receptor" evidence="13">
    <location>
        <begin position="25"/>
        <end position="792"/>
    </location>
</feature>
<dbReference type="InterPro" id="IPR012910">
    <property type="entry name" value="Plug_dom"/>
</dbReference>
<dbReference type="STRING" id="1280948.HY36_12390"/>
<dbReference type="RefSeq" id="WP_051602470.1">
    <property type="nucleotide sequence ID" value="NZ_AWFH01000002.1"/>
</dbReference>
<accession>A0A059EAT0</accession>
<evidence type="ECO:0000256" key="7">
    <source>
        <dbReference type="ARBA" id="ARBA00023065"/>
    </source>
</evidence>
<evidence type="ECO:0000256" key="4">
    <source>
        <dbReference type="ARBA" id="ARBA00022496"/>
    </source>
</evidence>
<comment type="similarity">
    <text evidence="11 12">Belongs to the TonB-dependent receptor family.</text>
</comment>
<dbReference type="SUPFAM" id="SSF56935">
    <property type="entry name" value="Porins"/>
    <property type="match status" value="1"/>
</dbReference>
<evidence type="ECO:0000256" key="13">
    <source>
        <dbReference type="SAM" id="SignalP"/>
    </source>
</evidence>
<keyword evidence="8 12" id="KW-0798">TonB box</keyword>